<name>A0A917JT63_9GAMM</name>
<evidence type="ECO:0000313" key="1">
    <source>
        <dbReference type="EMBL" id="GGI85830.1"/>
    </source>
</evidence>
<gene>
    <name evidence="1" type="ORF">GCM10009332_23910</name>
</gene>
<reference evidence="1" key="1">
    <citation type="journal article" date="2014" name="Int. J. Syst. Evol. Microbiol.">
        <title>Complete genome sequence of Corynebacterium casei LMG S-19264T (=DSM 44701T), isolated from a smear-ripened cheese.</title>
        <authorList>
            <consortium name="US DOE Joint Genome Institute (JGI-PGF)"/>
            <person name="Walter F."/>
            <person name="Albersmeier A."/>
            <person name="Kalinowski J."/>
            <person name="Ruckert C."/>
        </authorList>
    </citation>
    <scope>NUCLEOTIDE SEQUENCE</scope>
    <source>
        <strain evidence="1">JCM 30804</strain>
    </source>
</reference>
<comment type="caution">
    <text evidence="1">The sequence shown here is derived from an EMBL/GenBank/DDBJ whole genome shotgun (WGS) entry which is preliminary data.</text>
</comment>
<dbReference type="RefSeq" id="WP_188921218.1">
    <property type="nucleotide sequence ID" value="NZ_BMPZ01000006.1"/>
</dbReference>
<protein>
    <submittedName>
        <fullName evidence="1">Uncharacterized protein</fullName>
    </submittedName>
</protein>
<dbReference type="EMBL" id="BMPZ01000006">
    <property type="protein sequence ID" value="GGI85830.1"/>
    <property type="molecule type" value="Genomic_DNA"/>
</dbReference>
<reference evidence="1" key="2">
    <citation type="submission" date="2020-09" db="EMBL/GenBank/DDBJ databases">
        <authorList>
            <person name="Sun Q."/>
            <person name="Ohkuma M."/>
        </authorList>
    </citation>
    <scope>NUCLEOTIDE SEQUENCE</scope>
    <source>
        <strain evidence="1">JCM 30804</strain>
    </source>
</reference>
<accession>A0A917JT63</accession>
<dbReference type="Proteomes" id="UP000613743">
    <property type="component" value="Unassembled WGS sequence"/>
</dbReference>
<organism evidence="1 2">
    <name type="scientific">Shewanella gelidii</name>
    <dbReference type="NCBI Taxonomy" id="1642821"/>
    <lineage>
        <taxon>Bacteria</taxon>
        <taxon>Pseudomonadati</taxon>
        <taxon>Pseudomonadota</taxon>
        <taxon>Gammaproteobacteria</taxon>
        <taxon>Alteromonadales</taxon>
        <taxon>Shewanellaceae</taxon>
        <taxon>Shewanella</taxon>
    </lineage>
</organism>
<sequence>MRVFVFLLLVCLTGCSKNVDTALTDEELVAEFSEHEQQYILLRNMITHDAKVLKKFEIGDDRLGEYRLYDDGWAKQYGNHVSLESVLSSLELTATC</sequence>
<keyword evidence="2" id="KW-1185">Reference proteome</keyword>
<proteinExistence type="predicted"/>
<evidence type="ECO:0000313" key="2">
    <source>
        <dbReference type="Proteomes" id="UP000613743"/>
    </source>
</evidence>
<dbReference type="AlphaFoldDB" id="A0A917JT63"/>